<organism evidence="1 2">
    <name type="scientific">Clarias magur</name>
    <name type="common">Asian catfish</name>
    <name type="synonym">Macropteronotus magur</name>
    <dbReference type="NCBI Taxonomy" id="1594786"/>
    <lineage>
        <taxon>Eukaryota</taxon>
        <taxon>Metazoa</taxon>
        <taxon>Chordata</taxon>
        <taxon>Craniata</taxon>
        <taxon>Vertebrata</taxon>
        <taxon>Euteleostomi</taxon>
        <taxon>Actinopterygii</taxon>
        <taxon>Neopterygii</taxon>
        <taxon>Teleostei</taxon>
        <taxon>Ostariophysi</taxon>
        <taxon>Siluriformes</taxon>
        <taxon>Clariidae</taxon>
        <taxon>Clarias</taxon>
    </lineage>
</organism>
<dbReference type="PROSITE" id="PS51257">
    <property type="entry name" value="PROKAR_LIPOPROTEIN"/>
    <property type="match status" value="1"/>
</dbReference>
<dbReference type="AlphaFoldDB" id="A0A8J4XHL4"/>
<name>A0A8J4XHL4_CLAMG</name>
<comment type="caution">
    <text evidence="1">The sequence shown here is derived from an EMBL/GenBank/DDBJ whole genome shotgun (WGS) entry which is preliminary data.</text>
</comment>
<gene>
    <name evidence="1" type="ORF">DAT39_000002</name>
</gene>
<proteinExistence type="predicted"/>
<keyword evidence="2" id="KW-1185">Reference proteome</keyword>
<dbReference type="Proteomes" id="UP000727407">
    <property type="component" value="Unassembled WGS sequence"/>
</dbReference>
<protein>
    <submittedName>
        <fullName evidence="1">Uncharacterized protein</fullName>
    </submittedName>
</protein>
<accession>A0A8J4XHL4</accession>
<sequence length="124" mass="13256">MDCLLRSSLSPFTWPGPSLFSFICPSHSLMSCKGLSFVACRSSPVPIVAFSPLSCSSLVTCIHSSALDNLPASSPGNLSVCISRPDFSSVPISGIQPFLSCIISRMQALPRVHIRHSAILMHIP</sequence>
<dbReference type="EMBL" id="QNUK01000001">
    <property type="protein sequence ID" value="KAF5910040.1"/>
    <property type="molecule type" value="Genomic_DNA"/>
</dbReference>
<evidence type="ECO:0000313" key="1">
    <source>
        <dbReference type="EMBL" id="KAF5910040.1"/>
    </source>
</evidence>
<evidence type="ECO:0000313" key="2">
    <source>
        <dbReference type="Proteomes" id="UP000727407"/>
    </source>
</evidence>
<reference evidence="1" key="1">
    <citation type="submission" date="2020-07" db="EMBL/GenBank/DDBJ databases">
        <title>Clarias magur genome sequencing, assembly and annotation.</title>
        <authorList>
            <person name="Kushwaha B."/>
            <person name="Kumar R."/>
            <person name="Das P."/>
            <person name="Joshi C.G."/>
            <person name="Kumar D."/>
            <person name="Nagpure N.S."/>
            <person name="Pandey M."/>
            <person name="Agarwal S."/>
            <person name="Srivastava S."/>
            <person name="Singh M."/>
            <person name="Sahoo L."/>
            <person name="Jayasankar P."/>
            <person name="Meher P.K."/>
            <person name="Koringa P.G."/>
            <person name="Iquebal M.A."/>
            <person name="Das S.P."/>
            <person name="Bit A."/>
            <person name="Patnaik S."/>
            <person name="Patel N."/>
            <person name="Shah T.M."/>
            <person name="Hinsu A."/>
            <person name="Jena J.K."/>
        </authorList>
    </citation>
    <scope>NUCLEOTIDE SEQUENCE</scope>
    <source>
        <strain evidence="1">CIFAMagur01</strain>
        <tissue evidence="1">Testis</tissue>
    </source>
</reference>